<dbReference type="AlphaFoldDB" id="A0A2M9BFZ0"/>
<sequence length="385" mass="41308">MSAETSLPSPIESWRDRWSGEPGGVVVLDLGSQPASDLFPAPDDPLPDPEYPLRMVMSTTSGLLQLEDDPTEPEEPLGVEPRALVEQAEKCVADLTEAGFVVEGTRFVDYPSPHGGSWTPQLTLRGAEKVASGPADLVVDVHGMMHDRDQLAAFRERVDHLDDDGVIAFMIHNVASIVRVGMWNALKSGHFAYYSTPALVSMAAELGLTGVGAWQYPLYQDGTTMLVFARTGSRWGEQAASVTAMIERETAEGIDDPAYVATLGEALETSVAAIRGYLDDAAKQGLVVGGYGAASRTSSLLRSAEVNPALLAAVADAATGKHGLTMPTTRVPIVSPQALVDLRPDRVLLFVPDLLPEVRKAMPQIEENGGRWVVMDPMPREIEPA</sequence>
<feature type="domain" description="C-methyltransferase" evidence="1">
    <location>
        <begin position="224"/>
        <end position="375"/>
    </location>
</feature>
<dbReference type="Gene3D" id="3.40.50.720">
    <property type="entry name" value="NAD(P)-binding Rossmann-like Domain"/>
    <property type="match status" value="1"/>
</dbReference>
<dbReference type="SUPFAM" id="SSF53335">
    <property type="entry name" value="S-adenosyl-L-methionine-dependent methyltransferases"/>
    <property type="match status" value="1"/>
</dbReference>
<dbReference type="InterPro" id="IPR013691">
    <property type="entry name" value="MeTrfase_14"/>
</dbReference>
<dbReference type="InterPro" id="IPR038576">
    <property type="entry name" value="Methyltransf_Zn-bd_dom_put_sf"/>
</dbReference>
<dbReference type="Gene3D" id="3.40.50.150">
    <property type="entry name" value="Vaccinia Virus protein VP39"/>
    <property type="match status" value="1"/>
</dbReference>
<dbReference type="Gene3D" id="6.20.50.110">
    <property type="entry name" value="Methyltransferase, zinc-binding domain"/>
    <property type="match status" value="1"/>
</dbReference>
<evidence type="ECO:0000313" key="2">
    <source>
        <dbReference type="EMBL" id="PJJ56852.1"/>
    </source>
</evidence>
<comment type="caution">
    <text evidence="2">The sequence shown here is derived from an EMBL/GenBank/DDBJ whole genome shotgun (WGS) entry which is preliminary data.</text>
</comment>
<reference evidence="2 3" key="1">
    <citation type="submission" date="2017-11" db="EMBL/GenBank/DDBJ databases">
        <title>Genomic Encyclopedia of Archaeal and Bacterial Type Strains, Phase II (KMG-II): From Individual Species to Whole Genera.</title>
        <authorList>
            <person name="Goeker M."/>
        </authorList>
    </citation>
    <scope>NUCLEOTIDE SEQUENCE [LARGE SCALE GENOMIC DNA]</scope>
    <source>
        <strain evidence="2 3">DSM 27763</strain>
    </source>
</reference>
<evidence type="ECO:0000313" key="3">
    <source>
        <dbReference type="Proteomes" id="UP000230842"/>
    </source>
</evidence>
<dbReference type="EMBL" id="PGEZ01000001">
    <property type="protein sequence ID" value="PJJ56852.1"/>
    <property type="molecule type" value="Genomic_DNA"/>
</dbReference>
<accession>A0A2M9BFZ0</accession>
<evidence type="ECO:0000259" key="1">
    <source>
        <dbReference type="Pfam" id="PF08484"/>
    </source>
</evidence>
<gene>
    <name evidence="2" type="ORF">CLV56_1066</name>
</gene>
<name>A0A2M9BFZ0_9ACTN</name>
<protein>
    <submittedName>
        <fullName evidence="2">Putative zinc binding protein</fullName>
    </submittedName>
</protein>
<dbReference type="Pfam" id="PF08484">
    <property type="entry name" value="Methyltransf_14"/>
    <property type="match status" value="1"/>
</dbReference>
<dbReference type="RefSeq" id="WP_100414498.1">
    <property type="nucleotide sequence ID" value="NZ_PGEZ01000001.1"/>
</dbReference>
<keyword evidence="3" id="KW-1185">Reference proteome</keyword>
<dbReference type="InterPro" id="IPR029063">
    <property type="entry name" value="SAM-dependent_MTases_sf"/>
</dbReference>
<proteinExistence type="predicted"/>
<dbReference type="Proteomes" id="UP000230842">
    <property type="component" value="Unassembled WGS sequence"/>
</dbReference>
<dbReference type="OrthoDB" id="9815644at2"/>
<organism evidence="2 3">
    <name type="scientific">Mumia flava</name>
    <dbReference type="NCBI Taxonomy" id="1348852"/>
    <lineage>
        <taxon>Bacteria</taxon>
        <taxon>Bacillati</taxon>
        <taxon>Actinomycetota</taxon>
        <taxon>Actinomycetes</taxon>
        <taxon>Propionibacteriales</taxon>
        <taxon>Nocardioidaceae</taxon>
        <taxon>Mumia</taxon>
    </lineage>
</organism>